<dbReference type="InterPro" id="IPR015865">
    <property type="entry name" value="Riboflavin_kinase_bac/euk"/>
</dbReference>
<dbReference type="STRING" id="1921803.NIES593_12765"/>
<reference evidence="16 17" key="1">
    <citation type="submission" date="2016-11" db="EMBL/GenBank/DDBJ databases">
        <title>Draft Genome Sequences of Nine Cyanobacterial Strains from Diverse Habitats.</title>
        <authorList>
            <person name="Zhu T."/>
            <person name="Hou S."/>
            <person name="Lu X."/>
            <person name="Hess W.R."/>
        </authorList>
    </citation>
    <scope>NUCLEOTIDE SEQUENCE [LARGE SCALE GENOMIC DNA]</scope>
    <source>
        <strain evidence="16 17">NIES-593</strain>
    </source>
</reference>
<dbReference type="UniPathway" id="UPA00276">
    <property type="reaction ID" value="UER00406"/>
</dbReference>
<evidence type="ECO:0000313" key="16">
    <source>
        <dbReference type="EMBL" id="OKH22341.1"/>
    </source>
</evidence>
<name>A0A1U7HFL6_9CYAN</name>
<evidence type="ECO:0000256" key="6">
    <source>
        <dbReference type="ARBA" id="ARBA00022695"/>
    </source>
</evidence>
<keyword evidence="5 14" id="KW-0808">Transferase</keyword>
<evidence type="ECO:0000256" key="14">
    <source>
        <dbReference type="PIRNR" id="PIRNR004491"/>
    </source>
</evidence>
<dbReference type="NCBIfam" id="NF004162">
    <property type="entry name" value="PRK05627.1-5"/>
    <property type="match status" value="1"/>
</dbReference>
<evidence type="ECO:0000256" key="4">
    <source>
        <dbReference type="ARBA" id="ARBA00022643"/>
    </source>
</evidence>
<evidence type="ECO:0000256" key="8">
    <source>
        <dbReference type="ARBA" id="ARBA00022777"/>
    </source>
</evidence>
<keyword evidence="10 14" id="KW-0067">ATP-binding</keyword>
<dbReference type="NCBIfam" id="NF004160">
    <property type="entry name" value="PRK05627.1-3"/>
    <property type="match status" value="1"/>
</dbReference>
<dbReference type="Proteomes" id="UP000186868">
    <property type="component" value="Unassembled WGS sequence"/>
</dbReference>
<dbReference type="Gene3D" id="2.40.30.30">
    <property type="entry name" value="Riboflavin kinase-like"/>
    <property type="match status" value="1"/>
</dbReference>
<dbReference type="InterPro" id="IPR014729">
    <property type="entry name" value="Rossmann-like_a/b/a_fold"/>
</dbReference>
<dbReference type="GO" id="GO:0009231">
    <property type="term" value="P:riboflavin biosynthetic process"/>
    <property type="evidence" value="ECO:0007669"/>
    <property type="project" value="InterPro"/>
</dbReference>
<dbReference type="SUPFAM" id="SSF52374">
    <property type="entry name" value="Nucleotidylyl transferase"/>
    <property type="match status" value="1"/>
</dbReference>
<keyword evidence="8 14" id="KW-0418">Kinase</keyword>
<dbReference type="NCBIfam" id="TIGR00083">
    <property type="entry name" value="ribF"/>
    <property type="match status" value="1"/>
</dbReference>
<evidence type="ECO:0000313" key="17">
    <source>
        <dbReference type="Proteomes" id="UP000186868"/>
    </source>
</evidence>
<dbReference type="UniPathway" id="UPA00277">
    <property type="reaction ID" value="UER00407"/>
</dbReference>
<feature type="domain" description="Riboflavin kinase" evidence="15">
    <location>
        <begin position="200"/>
        <end position="332"/>
    </location>
</feature>
<comment type="similarity">
    <text evidence="14">Belongs to the ribF family.</text>
</comment>
<organism evidence="16 17">
    <name type="scientific">Hydrococcus rivularis NIES-593</name>
    <dbReference type="NCBI Taxonomy" id="1921803"/>
    <lineage>
        <taxon>Bacteria</taxon>
        <taxon>Bacillati</taxon>
        <taxon>Cyanobacteriota</taxon>
        <taxon>Cyanophyceae</taxon>
        <taxon>Pleurocapsales</taxon>
        <taxon>Hydrococcaceae</taxon>
        <taxon>Hydrococcus</taxon>
    </lineage>
</organism>
<dbReference type="Pfam" id="PF06574">
    <property type="entry name" value="FAD_syn"/>
    <property type="match status" value="1"/>
</dbReference>
<evidence type="ECO:0000256" key="9">
    <source>
        <dbReference type="ARBA" id="ARBA00022827"/>
    </source>
</evidence>
<dbReference type="GO" id="GO:0006747">
    <property type="term" value="P:FAD biosynthetic process"/>
    <property type="evidence" value="ECO:0007669"/>
    <property type="project" value="UniProtKB-UniRule"/>
</dbReference>
<keyword evidence="11" id="KW-0511">Multifunctional enzyme</keyword>
<comment type="catalytic activity">
    <reaction evidence="12 14">
        <text>riboflavin + ATP = FMN + ADP + H(+)</text>
        <dbReference type="Rhea" id="RHEA:14357"/>
        <dbReference type="ChEBI" id="CHEBI:15378"/>
        <dbReference type="ChEBI" id="CHEBI:30616"/>
        <dbReference type="ChEBI" id="CHEBI:57986"/>
        <dbReference type="ChEBI" id="CHEBI:58210"/>
        <dbReference type="ChEBI" id="CHEBI:456216"/>
        <dbReference type="EC" id="2.7.1.26"/>
    </reaction>
</comment>
<dbReference type="InterPro" id="IPR023465">
    <property type="entry name" value="Riboflavin_kinase_dom_sf"/>
</dbReference>
<evidence type="ECO:0000256" key="3">
    <source>
        <dbReference type="ARBA" id="ARBA00022630"/>
    </source>
</evidence>
<sequence>MWVTSSTDKVLTPSAIALGNFDGIHRGHQKVLQPILQASAVIGCPASARKVIRDSQCPYATVVTFNPHPQEFFTGQSKQLLTPLPEKVKLLEQLGVEQLVLLPFDRELAALSPQQFVEEILMRQLQATRISVGEDFRFGHKRAGTAEDLRAIAAKFGVEVVITSLQTCQGNESEQPTLRISSSAIRQALAEGDIDRANRMLGRAYTLMGTVVKGQQLGKTIGFPTANLQLPPTKLLPRYGVYCVKVFLEGEGENIITQSSIKGVMNIGCRPTVAGNTPTVEVHLLDWAGNLYGKTLTASLEKFLRPEQKFPSIDALKAQIAFDCDLARKILERST</sequence>
<evidence type="ECO:0000256" key="2">
    <source>
        <dbReference type="ARBA" id="ARBA00005201"/>
    </source>
</evidence>
<gene>
    <name evidence="16" type="ORF">NIES593_12765</name>
</gene>
<comment type="pathway">
    <text evidence="2 14">Cofactor biosynthesis; FMN biosynthesis; FMN from riboflavin (ATP route): step 1/1.</text>
</comment>
<keyword evidence="7 14" id="KW-0547">Nucleotide-binding</keyword>
<dbReference type="GO" id="GO:0009398">
    <property type="term" value="P:FMN biosynthetic process"/>
    <property type="evidence" value="ECO:0007669"/>
    <property type="project" value="UniProtKB-UniRule"/>
</dbReference>
<dbReference type="FunFam" id="3.40.50.620:FF:000021">
    <property type="entry name" value="Riboflavin biosynthesis protein"/>
    <property type="match status" value="1"/>
</dbReference>
<evidence type="ECO:0000256" key="1">
    <source>
        <dbReference type="ARBA" id="ARBA00004726"/>
    </source>
</evidence>
<dbReference type="GO" id="GO:0005524">
    <property type="term" value="F:ATP binding"/>
    <property type="evidence" value="ECO:0007669"/>
    <property type="project" value="UniProtKB-UniRule"/>
</dbReference>
<dbReference type="GO" id="GO:0008531">
    <property type="term" value="F:riboflavin kinase activity"/>
    <property type="evidence" value="ECO:0007669"/>
    <property type="project" value="UniProtKB-UniRule"/>
</dbReference>
<dbReference type="EMBL" id="MRCB01000014">
    <property type="protein sequence ID" value="OKH22341.1"/>
    <property type="molecule type" value="Genomic_DNA"/>
</dbReference>
<keyword evidence="17" id="KW-1185">Reference proteome</keyword>
<accession>A0A1U7HFL6</accession>
<dbReference type="AlphaFoldDB" id="A0A1U7HFL6"/>
<dbReference type="EC" id="2.7.7.2" evidence="14"/>
<keyword evidence="9 14" id="KW-0274">FAD</keyword>
<dbReference type="Gene3D" id="3.40.50.620">
    <property type="entry name" value="HUPs"/>
    <property type="match status" value="1"/>
</dbReference>
<evidence type="ECO:0000256" key="12">
    <source>
        <dbReference type="ARBA" id="ARBA00047880"/>
    </source>
</evidence>
<protein>
    <recommendedName>
        <fullName evidence="14">Riboflavin biosynthesis protein</fullName>
    </recommendedName>
    <domain>
        <recommendedName>
            <fullName evidence="14">Riboflavin kinase</fullName>
            <ecNumber evidence="14">2.7.1.26</ecNumber>
        </recommendedName>
        <alternativeName>
            <fullName evidence="14">Flavokinase</fullName>
        </alternativeName>
    </domain>
    <domain>
        <recommendedName>
            <fullName evidence="14">FMN adenylyltransferase</fullName>
            <ecNumber evidence="14">2.7.7.2</ecNumber>
        </recommendedName>
        <alternativeName>
            <fullName evidence="14">FAD pyrophosphorylase</fullName>
        </alternativeName>
        <alternativeName>
            <fullName evidence="14">FAD synthase</fullName>
        </alternativeName>
    </domain>
</protein>
<dbReference type="GO" id="GO:0003919">
    <property type="term" value="F:FMN adenylyltransferase activity"/>
    <property type="evidence" value="ECO:0007669"/>
    <property type="project" value="UniProtKB-UniRule"/>
</dbReference>
<keyword evidence="4 14" id="KW-0288">FMN</keyword>
<evidence type="ECO:0000256" key="11">
    <source>
        <dbReference type="ARBA" id="ARBA00023268"/>
    </source>
</evidence>
<dbReference type="PANTHER" id="PTHR22749:SF6">
    <property type="entry name" value="RIBOFLAVIN KINASE"/>
    <property type="match status" value="1"/>
</dbReference>
<dbReference type="CDD" id="cd02064">
    <property type="entry name" value="FAD_synthetase_N"/>
    <property type="match status" value="1"/>
</dbReference>
<evidence type="ECO:0000256" key="5">
    <source>
        <dbReference type="ARBA" id="ARBA00022679"/>
    </source>
</evidence>
<dbReference type="Pfam" id="PF01687">
    <property type="entry name" value="Flavokinase"/>
    <property type="match status" value="1"/>
</dbReference>
<keyword evidence="6 14" id="KW-0548">Nucleotidyltransferase</keyword>
<dbReference type="OrthoDB" id="9803667at2"/>
<dbReference type="PANTHER" id="PTHR22749">
    <property type="entry name" value="RIBOFLAVIN KINASE/FMN ADENYLYLTRANSFERASE"/>
    <property type="match status" value="1"/>
</dbReference>
<dbReference type="InterPro" id="IPR002606">
    <property type="entry name" value="Riboflavin_kinase_bac"/>
</dbReference>
<evidence type="ECO:0000256" key="13">
    <source>
        <dbReference type="ARBA" id="ARBA00049494"/>
    </source>
</evidence>
<comment type="pathway">
    <text evidence="1 14">Cofactor biosynthesis; FAD biosynthesis; FAD from FMN: step 1/1.</text>
</comment>
<dbReference type="RefSeq" id="WP_073599949.1">
    <property type="nucleotide sequence ID" value="NZ_MRCB01000014.1"/>
</dbReference>
<evidence type="ECO:0000256" key="7">
    <source>
        <dbReference type="ARBA" id="ARBA00022741"/>
    </source>
</evidence>
<dbReference type="InterPro" id="IPR023468">
    <property type="entry name" value="Riboflavin_kinase"/>
</dbReference>
<dbReference type="InterPro" id="IPR015864">
    <property type="entry name" value="FAD_synthase"/>
</dbReference>
<dbReference type="SMART" id="SM00904">
    <property type="entry name" value="Flavokinase"/>
    <property type="match status" value="1"/>
</dbReference>
<comment type="catalytic activity">
    <reaction evidence="13 14">
        <text>FMN + ATP + H(+) = FAD + diphosphate</text>
        <dbReference type="Rhea" id="RHEA:17237"/>
        <dbReference type="ChEBI" id="CHEBI:15378"/>
        <dbReference type="ChEBI" id="CHEBI:30616"/>
        <dbReference type="ChEBI" id="CHEBI:33019"/>
        <dbReference type="ChEBI" id="CHEBI:57692"/>
        <dbReference type="ChEBI" id="CHEBI:58210"/>
        <dbReference type="EC" id="2.7.7.2"/>
    </reaction>
</comment>
<comment type="caution">
    <text evidence="16">The sequence shown here is derived from an EMBL/GenBank/DDBJ whole genome shotgun (WGS) entry which is preliminary data.</text>
</comment>
<dbReference type="SUPFAM" id="SSF82114">
    <property type="entry name" value="Riboflavin kinase-like"/>
    <property type="match status" value="1"/>
</dbReference>
<dbReference type="PIRSF" id="PIRSF004491">
    <property type="entry name" value="FAD_Synth"/>
    <property type="match status" value="1"/>
</dbReference>
<evidence type="ECO:0000259" key="15">
    <source>
        <dbReference type="SMART" id="SM00904"/>
    </source>
</evidence>
<keyword evidence="3 14" id="KW-0285">Flavoprotein</keyword>
<evidence type="ECO:0000256" key="10">
    <source>
        <dbReference type="ARBA" id="ARBA00022840"/>
    </source>
</evidence>
<dbReference type="EC" id="2.7.1.26" evidence="14"/>
<proteinExistence type="inferred from homology"/>